<dbReference type="AlphaFoldDB" id="A0A380BWL3"/>
<dbReference type="PROSITE" id="PS50082">
    <property type="entry name" value="WD_REPEATS_2"/>
    <property type="match status" value="4"/>
</dbReference>
<dbReference type="PROSITE" id="PS00678">
    <property type="entry name" value="WD_REPEATS_1"/>
    <property type="match status" value="1"/>
</dbReference>
<dbReference type="Pfam" id="PF00400">
    <property type="entry name" value="WD40"/>
    <property type="match status" value="3"/>
</dbReference>
<dbReference type="EMBL" id="UGYW01000002">
    <property type="protein sequence ID" value="SUJ07968.1"/>
    <property type="molecule type" value="Genomic_DNA"/>
</dbReference>
<reference evidence="4 5" key="1">
    <citation type="submission" date="2018-06" db="EMBL/GenBank/DDBJ databases">
        <authorList>
            <consortium name="Pathogen Informatics"/>
            <person name="Doyle S."/>
        </authorList>
    </citation>
    <scope>NUCLEOTIDE SEQUENCE [LARGE SCALE GENOMIC DNA]</scope>
    <source>
        <strain evidence="4 5">NCTC11388</strain>
    </source>
</reference>
<dbReference type="InterPro" id="IPR036322">
    <property type="entry name" value="WD40_repeat_dom_sf"/>
</dbReference>
<evidence type="ECO:0000313" key="4">
    <source>
        <dbReference type="EMBL" id="SUJ07968.1"/>
    </source>
</evidence>
<dbReference type="SMART" id="SM00320">
    <property type="entry name" value="WD40"/>
    <property type="match status" value="7"/>
</dbReference>
<dbReference type="CDD" id="cd00200">
    <property type="entry name" value="WD40"/>
    <property type="match status" value="1"/>
</dbReference>
<protein>
    <submittedName>
        <fullName evidence="4">Uncharacterized protein containing caspase domain</fullName>
    </submittedName>
</protein>
<dbReference type="SUPFAM" id="SSF50978">
    <property type="entry name" value="WD40 repeat-like"/>
    <property type="match status" value="1"/>
</dbReference>
<proteinExistence type="predicted"/>
<dbReference type="InterPro" id="IPR001680">
    <property type="entry name" value="WD40_rpt"/>
</dbReference>
<organism evidence="4 5">
    <name type="scientific">Sphingobacterium spiritivorum</name>
    <name type="common">Flavobacterium spiritivorum</name>
    <dbReference type="NCBI Taxonomy" id="258"/>
    <lineage>
        <taxon>Bacteria</taxon>
        <taxon>Pseudomonadati</taxon>
        <taxon>Bacteroidota</taxon>
        <taxon>Sphingobacteriia</taxon>
        <taxon>Sphingobacteriales</taxon>
        <taxon>Sphingobacteriaceae</taxon>
        <taxon>Sphingobacterium</taxon>
    </lineage>
</organism>
<dbReference type="RefSeq" id="WP_115169901.1">
    <property type="nucleotide sequence ID" value="NZ_UGYW01000002.1"/>
</dbReference>
<dbReference type="Proteomes" id="UP000254893">
    <property type="component" value="Unassembled WGS sequence"/>
</dbReference>
<dbReference type="InterPro" id="IPR015943">
    <property type="entry name" value="WD40/YVTN_repeat-like_dom_sf"/>
</dbReference>
<dbReference type="InterPro" id="IPR020472">
    <property type="entry name" value="WD40_PAC1"/>
</dbReference>
<feature type="repeat" description="WD" evidence="3">
    <location>
        <begin position="180"/>
        <end position="212"/>
    </location>
</feature>
<dbReference type="InterPro" id="IPR019775">
    <property type="entry name" value="WD40_repeat_CS"/>
</dbReference>
<evidence type="ECO:0000256" key="2">
    <source>
        <dbReference type="ARBA" id="ARBA00022737"/>
    </source>
</evidence>
<keyword evidence="1 3" id="KW-0853">WD repeat</keyword>
<keyword evidence="2" id="KW-0677">Repeat</keyword>
<evidence type="ECO:0000256" key="1">
    <source>
        <dbReference type="ARBA" id="ARBA00022574"/>
    </source>
</evidence>
<feature type="repeat" description="WD" evidence="3">
    <location>
        <begin position="12"/>
        <end position="53"/>
    </location>
</feature>
<dbReference type="Gene3D" id="2.130.10.10">
    <property type="entry name" value="YVTN repeat-like/Quinoprotein amine dehydrogenase"/>
    <property type="match status" value="2"/>
</dbReference>
<feature type="repeat" description="WD" evidence="3">
    <location>
        <begin position="222"/>
        <end position="254"/>
    </location>
</feature>
<name>A0A380BWL3_SPHSI</name>
<feature type="repeat" description="WD" evidence="3">
    <location>
        <begin position="270"/>
        <end position="305"/>
    </location>
</feature>
<evidence type="ECO:0000256" key="3">
    <source>
        <dbReference type="PROSITE-ProRule" id="PRU00221"/>
    </source>
</evidence>
<dbReference type="PANTHER" id="PTHR19848:SF8">
    <property type="entry name" value="F-BOX AND WD REPEAT DOMAIN CONTAINING 7"/>
    <property type="match status" value="1"/>
</dbReference>
<dbReference type="PANTHER" id="PTHR19848">
    <property type="entry name" value="WD40 REPEAT PROTEIN"/>
    <property type="match status" value="1"/>
</dbReference>
<sequence length="305" mass="34143">MNRISTELATVLTGHQNQIFAIENGFFPHTLFTAGNDKGVVEWDLQTGAFKRILCAVSASVYCLYLIPGTAYLAIGLRDGSIMIVDVEAQKLVVRLKVDKGAVFSIKALTHKQELIAVGEDGQLYVWNLLDFNLIYQFRISETIIRVIAVSANEKQLAFGDKAGNIHLYDAEAYHLLAKVKGHDMPVTSLSFDPEGRHLFSGGRDAKLVVWNTADLSQKLSYIPHMFTVYGILFHPTAPVFATVSRDKTFKIWDKDTYGLLKNVSRDKGYESHHLSINVGLWTDDGTYFITGGDDKIIRIWKVDI</sequence>
<gene>
    <name evidence="4" type="ORF">NCTC11388_01852</name>
</gene>
<accession>A0A380BWL3</accession>
<dbReference type="PROSITE" id="PS50294">
    <property type="entry name" value="WD_REPEATS_REGION"/>
    <property type="match status" value="3"/>
</dbReference>
<evidence type="ECO:0000313" key="5">
    <source>
        <dbReference type="Proteomes" id="UP000254893"/>
    </source>
</evidence>
<dbReference type="PRINTS" id="PR00320">
    <property type="entry name" value="GPROTEINBRPT"/>
</dbReference>